<feature type="domain" description="Transposase IS801/IS1294" evidence="1">
    <location>
        <begin position="16"/>
        <end position="202"/>
    </location>
</feature>
<keyword evidence="3" id="KW-1185">Reference proteome</keyword>
<organism evidence="2 3">
    <name type="scientific">Acidisarcina polymorpha</name>
    <dbReference type="NCBI Taxonomy" id="2211140"/>
    <lineage>
        <taxon>Bacteria</taxon>
        <taxon>Pseudomonadati</taxon>
        <taxon>Acidobacteriota</taxon>
        <taxon>Terriglobia</taxon>
        <taxon>Terriglobales</taxon>
        <taxon>Acidobacteriaceae</taxon>
        <taxon>Acidisarcina</taxon>
    </lineage>
</organism>
<dbReference type="OrthoDB" id="105169at2"/>
<dbReference type="Proteomes" id="UP000253606">
    <property type="component" value="Chromosome"/>
</dbReference>
<proteinExistence type="predicted"/>
<evidence type="ECO:0000259" key="1">
    <source>
        <dbReference type="Pfam" id="PF04986"/>
    </source>
</evidence>
<name>A0A2Z5FYY0_9BACT</name>
<dbReference type="AlphaFoldDB" id="A0A2Z5FYY0"/>
<evidence type="ECO:0000313" key="3">
    <source>
        <dbReference type="Proteomes" id="UP000253606"/>
    </source>
</evidence>
<dbReference type="Pfam" id="PF04986">
    <property type="entry name" value="Y2_Tnp"/>
    <property type="match status" value="1"/>
</dbReference>
<dbReference type="GO" id="GO:0004803">
    <property type="term" value="F:transposase activity"/>
    <property type="evidence" value="ECO:0007669"/>
    <property type="project" value="InterPro"/>
</dbReference>
<dbReference type="EMBL" id="CP030840">
    <property type="protein sequence ID" value="AXC12113.1"/>
    <property type="molecule type" value="Genomic_DNA"/>
</dbReference>
<dbReference type="PANTHER" id="PTHR37023:SF1">
    <property type="entry name" value="ISSOD25 TRANSPOSASE TNPA_ISSOD25"/>
    <property type="match status" value="1"/>
</dbReference>
<gene>
    <name evidence="2" type="ORF">ACPOL_2805</name>
</gene>
<dbReference type="GO" id="GO:0006313">
    <property type="term" value="P:DNA transposition"/>
    <property type="evidence" value="ECO:0007669"/>
    <property type="project" value="InterPro"/>
</dbReference>
<dbReference type="GO" id="GO:0003677">
    <property type="term" value="F:DNA binding"/>
    <property type="evidence" value="ECO:0007669"/>
    <property type="project" value="InterPro"/>
</dbReference>
<dbReference type="InterPro" id="IPR007069">
    <property type="entry name" value="Transposase_32"/>
</dbReference>
<dbReference type="RefSeq" id="WP_114207420.1">
    <property type="nucleotide sequence ID" value="NZ_CP030840.1"/>
</dbReference>
<accession>A0A2Z5FYY0</accession>
<dbReference type="KEGG" id="abas:ACPOL_2805"/>
<reference evidence="2 3" key="1">
    <citation type="journal article" date="2018" name="Front. Microbiol.">
        <title>Hydrolytic Capabilities as a Key to Environmental Success: Chitinolytic and Cellulolytic Acidobacteria From Acidic Sub-arctic Soils and Boreal Peatlands.</title>
        <authorList>
            <person name="Belova S.E."/>
            <person name="Ravin N.V."/>
            <person name="Pankratov T.A."/>
            <person name="Rakitin A.L."/>
            <person name="Ivanova A.A."/>
            <person name="Beletsky A.V."/>
            <person name="Mardanov A.V."/>
            <person name="Sinninghe Damste J.S."/>
            <person name="Dedysh S.N."/>
        </authorList>
    </citation>
    <scope>NUCLEOTIDE SEQUENCE [LARGE SCALE GENOMIC DNA]</scope>
    <source>
        <strain evidence="2 3">SBC82</strain>
    </source>
</reference>
<sequence length="238" mass="27008">MLELARDPKHLGADIGFLGVLHTWGQNLEHHPHVHYIVPAGCLALDGSRWIDSSPRFFLPVKALSRSFRRKFRAGLGELFEHNRLQLHGSLQQLALPGAFSHFLSELGQKDWVVYAKPPFGGPEHVLNYLARYTHRVAISNHRLVAFESDRVSFCWRDYAHGGKQKVMTVSAHELLRRFLLHVLPGGLVRIRHFGLFANRKRSSARTLPRSARHGGLRRSARATQLALSSLLRHHAGR</sequence>
<protein>
    <submittedName>
        <fullName evidence="2">Mobile element protein</fullName>
    </submittedName>
</protein>
<dbReference type="PANTHER" id="PTHR37023">
    <property type="entry name" value="TRANSPOSASE"/>
    <property type="match status" value="1"/>
</dbReference>
<evidence type="ECO:0000313" key="2">
    <source>
        <dbReference type="EMBL" id="AXC12113.1"/>
    </source>
</evidence>